<dbReference type="InterPro" id="IPR001670">
    <property type="entry name" value="ADH_Fe/GldA"/>
</dbReference>
<accession>A0ABQ3ITT5</accession>
<dbReference type="PROSITE" id="PS00913">
    <property type="entry name" value="ADH_IRON_1"/>
    <property type="match status" value="1"/>
</dbReference>
<reference evidence="8" key="1">
    <citation type="journal article" date="2019" name="Int. J. Syst. Evol. Microbiol.">
        <title>The Global Catalogue of Microorganisms (GCM) 10K type strain sequencing project: providing services to taxonomists for standard genome sequencing and annotation.</title>
        <authorList>
            <consortium name="The Broad Institute Genomics Platform"/>
            <consortium name="The Broad Institute Genome Sequencing Center for Infectious Disease"/>
            <person name="Wu L."/>
            <person name="Ma J."/>
        </authorList>
    </citation>
    <scope>NUCLEOTIDE SEQUENCE [LARGE SCALE GENOMIC DNA]</scope>
    <source>
        <strain evidence="8">KCTC 42443</strain>
    </source>
</reference>
<sequence>MTGFALTAPNRTIFGRDCRVTTADEIARIGSRVLLVRGRSVSWVDELAAELTRLGGSLKIVCSAGEPDLDDVRDAVAIARDHRAECIVSVGGGAIIDLGKAVAGLCVSEGDPAEYLEQGNASPRQLNEPLPFIAMPTTAGTGAEATRNAVIGVPELEAKISLRDPRLVPDLAIVDPALTDGSPKSLTLASGLDAITQFIESYLCNRANPVTDALCEANIRPAMAALHRLMEGEDPQARDTMARASFLSGIALANSGLGIIHGLASVIGGRGAPHGAICGRLLAPGLTVNAEALTRLSADTVRFDKVNGWLADGLGDPGGSGASALHCFIESKGLPSLCDLGIAESEFDSIAKLSAYASSTKANPVALEHADICRILQIA</sequence>
<evidence type="ECO:0000256" key="4">
    <source>
        <dbReference type="ARBA" id="ARBA00023027"/>
    </source>
</evidence>
<dbReference type="RefSeq" id="WP_095587546.1">
    <property type="nucleotide sequence ID" value="NZ_BNCH01000001.1"/>
</dbReference>
<evidence type="ECO:0000259" key="6">
    <source>
        <dbReference type="Pfam" id="PF25137"/>
    </source>
</evidence>
<keyword evidence="8" id="KW-1185">Reference proteome</keyword>
<feature type="domain" description="Alcohol dehydrogenase iron-type/glycerol dehydrogenase GldA" evidence="5">
    <location>
        <begin position="9"/>
        <end position="176"/>
    </location>
</feature>
<organism evidence="7 8">
    <name type="scientific">Aliiroseovarius zhejiangensis</name>
    <dbReference type="NCBI Taxonomy" id="1632025"/>
    <lineage>
        <taxon>Bacteria</taxon>
        <taxon>Pseudomonadati</taxon>
        <taxon>Pseudomonadota</taxon>
        <taxon>Alphaproteobacteria</taxon>
        <taxon>Rhodobacterales</taxon>
        <taxon>Paracoccaceae</taxon>
        <taxon>Aliiroseovarius</taxon>
    </lineage>
</organism>
<dbReference type="SUPFAM" id="SSF56796">
    <property type="entry name" value="Dehydroquinate synthase-like"/>
    <property type="match status" value="1"/>
</dbReference>
<dbReference type="Pfam" id="PF00465">
    <property type="entry name" value="Fe-ADH"/>
    <property type="match status" value="1"/>
</dbReference>
<dbReference type="PANTHER" id="PTHR11496">
    <property type="entry name" value="ALCOHOL DEHYDROGENASE"/>
    <property type="match status" value="1"/>
</dbReference>
<protein>
    <submittedName>
        <fullName evidence="7">Alcohol dehydrogenase</fullName>
    </submittedName>
</protein>
<keyword evidence="4" id="KW-0520">NAD</keyword>
<dbReference type="EMBL" id="BNCH01000001">
    <property type="protein sequence ID" value="GHE89111.1"/>
    <property type="molecule type" value="Genomic_DNA"/>
</dbReference>
<evidence type="ECO:0000259" key="5">
    <source>
        <dbReference type="Pfam" id="PF00465"/>
    </source>
</evidence>
<name>A0ABQ3ITT5_9RHOB</name>
<gene>
    <name evidence="7" type="ORF">GCM10016455_06610</name>
</gene>
<dbReference type="InterPro" id="IPR039697">
    <property type="entry name" value="Alcohol_dehydrogenase_Fe"/>
</dbReference>
<comment type="caution">
    <text evidence="7">The sequence shown here is derived from an EMBL/GenBank/DDBJ whole genome shotgun (WGS) entry which is preliminary data.</text>
</comment>
<dbReference type="CDD" id="cd08183">
    <property type="entry name" value="Fe-ADH-like"/>
    <property type="match status" value="1"/>
</dbReference>
<dbReference type="Gene3D" id="3.40.50.1970">
    <property type="match status" value="1"/>
</dbReference>
<evidence type="ECO:0000256" key="3">
    <source>
        <dbReference type="ARBA" id="ARBA00023002"/>
    </source>
</evidence>
<evidence type="ECO:0000313" key="7">
    <source>
        <dbReference type="EMBL" id="GHE89111.1"/>
    </source>
</evidence>
<dbReference type="Pfam" id="PF25137">
    <property type="entry name" value="ADH_Fe_C"/>
    <property type="match status" value="1"/>
</dbReference>
<dbReference type="InterPro" id="IPR056798">
    <property type="entry name" value="ADH_Fe_C"/>
</dbReference>
<evidence type="ECO:0000256" key="1">
    <source>
        <dbReference type="ARBA" id="ARBA00001962"/>
    </source>
</evidence>
<dbReference type="Gene3D" id="1.20.1090.10">
    <property type="entry name" value="Dehydroquinate synthase-like - alpha domain"/>
    <property type="match status" value="1"/>
</dbReference>
<keyword evidence="3" id="KW-0560">Oxidoreductase</keyword>
<evidence type="ECO:0000313" key="8">
    <source>
        <dbReference type="Proteomes" id="UP000609802"/>
    </source>
</evidence>
<feature type="domain" description="Fe-containing alcohol dehydrogenase-like C-terminal" evidence="6">
    <location>
        <begin position="187"/>
        <end position="377"/>
    </location>
</feature>
<evidence type="ECO:0000256" key="2">
    <source>
        <dbReference type="ARBA" id="ARBA00007358"/>
    </source>
</evidence>
<proteinExistence type="inferred from homology"/>
<comment type="similarity">
    <text evidence="2">Belongs to the iron-containing alcohol dehydrogenase family.</text>
</comment>
<dbReference type="Proteomes" id="UP000609802">
    <property type="component" value="Unassembled WGS sequence"/>
</dbReference>
<comment type="cofactor">
    <cofactor evidence="1">
        <name>Fe cation</name>
        <dbReference type="ChEBI" id="CHEBI:24875"/>
    </cofactor>
</comment>
<dbReference type="PANTHER" id="PTHR11496:SF102">
    <property type="entry name" value="ALCOHOL DEHYDROGENASE 4"/>
    <property type="match status" value="1"/>
</dbReference>
<dbReference type="InterPro" id="IPR018211">
    <property type="entry name" value="ADH_Fe_CS"/>
</dbReference>